<dbReference type="AlphaFoldDB" id="K3ZK81"/>
<evidence type="ECO:0000313" key="3">
    <source>
        <dbReference type="Proteomes" id="UP000004995"/>
    </source>
</evidence>
<dbReference type="EnsemblPlants" id="KQK93835">
    <property type="protein sequence ID" value="KQK93835"/>
    <property type="gene ID" value="SETIT_026987mg"/>
</dbReference>
<dbReference type="EMBL" id="AGNK02004679">
    <property type="status" value="NOT_ANNOTATED_CDS"/>
    <property type="molecule type" value="Genomic_DNA"/>
</dbReference>
<name>K3ZK81_SETIT</name>
<feature type="compositionally biased region" description="Low complexity" evidence="1">
    <location>
        <begin position="36"/>
        <end position="45"/>
    </location>
</feature>
<evidence type="ECO:0000313" key="2">
    <source>
        <dbReference type="EnsemblPlants" id="KQK93835"/>
    </source>
</evidence>
<protein>
    <submittedName>
        <fullName evidence="2">Uncharacterized protein</fullName>
    </submittedName>
</protein>
<dbReference type="Gramene" id="KQK93835">
    <property type="protein sequence ID" value="KQK93835"/>
    <property type="gene ID" value="SETIT_026987mg"/>
</dbReference>
<dbReference type="Proteomes" id="UP000004995">
    <property type="component" value="Unassembled WGS sequence"/>
</dbReference>
<dbReference type="HOGENOM" id="CLU_1868696_0_0_1"/>
<accession>K3ZK81</accession>
<feature type="region of interest" description="Disordered" evidence="1">
    <location>
        <begin position="30"/>
        <end position="56"/>
    </location>
</feature>
<organism evidence="2 3">
    <name type="scientific">Setaria italica</name>
    <name type="common">Foxtail millet</name>
    <name type="synonym">Panicum italicum</name>
    <dbReference type="NCBI Taxonomy" id="4555"/>
    <lineage>
        <taxon>Eukaryota</taxon>
        <taxon>Viridiplantae</taxon>
        <taxon>Streptophyta</taxon>
        <taxon>Embryophyta</taxon>
        <taxon>Tracheophyta</taxon>
        <taxon>Spermatophyta</taxon>
        <taxon>Magnoliopsida</taxon>
        <taxon>Liliopsida</taxon>
        <taxon>Poales</taxon>
        <taxon>Poaceae</taxon>
        <taxon>PACMAD clade</taxon>
        <taxon>Panicoideae</taxon>
        <taxon>Panicodae</taxon>
        <taxon>Paniceae</taxon>
        <taxon>Cenchrinae</taxon>
        <taxon>Setaria</taxon>
    </lineage>
</organism>
<keyword evidence="3" id="KW-1185">Reference proteome</keyword>
<proteinExistence type="predicted"/>
<evidence type="ECO:0000256" key="1">
    <source>
        <dbReference type="SAM" id="MobiDB-lite"/>
    </source>
</evidence>
<feature type="region of interest" description="Disordered" evidence="1">
    <location>
        <begin position="74"/>
        <end position="137"/>
    </location>
</feature>
<reference evidence="2" key="2">
    <citation type="submission" date="2018-08" db="UniProtKB">
        <authorList>
            <consortium name="EnsemblPlants"/>
        </authorList>
    </citation>
    <scope>IDENTIFICATION</scope>
    <source>
        <strain evidence="2">Yugu1</strain>
    </source>
</reference>
<sequence length="137" mass="14157">MPSGACLRGCCVASPRRASCAAADLPANRYRSLGLSPQPSTRGRSPGPPPRSCPLLPQQRRYALTCTPLVAAAPSGSCAATPHAARSPPPPLVKLSTLGGTHSSPCKGTTPPPRDASEPSQLLHRSRSAGREKSQTE</sequence>
<reference evidence="3" key="1">
    <citation type="journal article" date="2012" name="Nat. Biotechnol.">
        <title>Reference genome sequence of the model plant Setaria.</title>
        <authorList>
            <person name="Bennetzen J.L."/>
            <person name="Schmutz J."/>
            <person name="Wang H."/>
            <person name="Percifield R."/>
            <person name="Hawkins J."/>
            <person name="Pontaroli A.C."/>
            <person name="Estep M."/>
            <person name="Feng L."/>
            <person name="Vaughn J.N."/>
            <person name="Grimwood J."/>
            <person name="Jenkins J."/>
            <person name="Barry K."/>
            <person name="Lindquist E."/>
            <person name="Hellsten U."/>
            <person name="Deshpande S."/>
            <person name="Wang X."/>
            <person name="Wu X."/>
            <person name="Mitros T."/>
            <person name="Triplett J."/>
            <person name="Yang X."/>
            <person name="Ye C.Y."/>
            <person name="Mauro-Herrera M."/>
            <person name="Wang L."/>
            <person name="Li P."/>
            <person name="Sharma M."/>
            <person name="Sharma R."/>
            <person name="Ronald P.C."/>
            <person name="Panaud O."/>
            <person name="Kellogg E.A."/>
            <person name="Brutnell T.P."/>
            <person name="Doust A.N."/>
            <person name="Tuskan G.A."/>
            <person name="Rokhsar D."/>
            <person name="Devos K.M."/>
        </authorList>
    </citation>
    <scope>NUCLEOTIDE SEQUENCE [LARGE SCALE GENOMIC DNA]</scope>
    <source>
        <strain evidence="3">cv. Yugu1</strain>
    </source>
</reference>
<feature type="compositionally biased region" description="Polar residues" evidence="1">
    <location>
        <begin position="98"/>
        <end position="107"/>
    </location>
</feature>
<dbReference type="InParanoid" id="K3ZK81"/>